<keyword evidence="1" id="KW-0812">Transmembrane</keyword>
<keyword evidence="1" id="KW-0472">Membrane</keyword>
<sequence length="167" mass="18571">MTTSETISLISSGLQTITTIILVVITYKQMKLGRESIESVERSTKASFLPILMLGHLRHTSTDKILNIQLTNCGKGLAIKPKVIFPGQPDVTLNSINIGETGYTTIECNMEFIFKKVNEFDRKIVIEYADVFGRKISTEANLIEIKKLGPSVDKLGIGWDSWTPIIP</sequence>
<dbReference type="Proteomes" id="UP000178700">
    <property type="component" value="Unassembled WGS sequence"/>
</dbReference>
<dbReference type="EMBL" id="MFTJ01000007">
    <property type="protein sequence ID" value="OGI66598.1"/>
    <property type="molecule type" value="Genomic_DNA"/>
</dbReference>
<evidence type="ECO:0000256" key="1">
    <source>
        <dbReference type="SAM" id="Phobius"/>
    </source>
</evidence>
<evidence type="ECO:0000313" key="2">
    <source>
        <dbReference type="EMBL" id="OGI66598.1"/>
    </source>
</evidence>
<dbReference type="AlphaFoldDB" id="A0A1F6VAH6"/>
<comment type="caution">
    <text evidence="2">The sequence shown here is derived from an EMBL/GenBank/DDBJ whole genome shotgun (WGS) entry which is preliminary data.</text>
</comment>
<name>A0A1F6VAH6_9BACT</name>
<reference evidence="2 3" key="1">
    <citation type="journal article" date="2016" name="Nat. Commun.">
        <title>Thousands of microbial genomes shed light on interconnected biogeochemical processes in an aquifer system.</title>
        <authorList>
            <person name="Anantharaman K."/>
            <person name="Brown C.T."/>
            <person name="Hug L.A."/>
            <person name="Sharon I."/>
            <person name="Castelle C.J."/>
            <person name="Probst A.J."/>
            <person name="Thomas B.C."/>
            <person name="Singh A."/>
            <person name="Wilkins M.J."/>
            <person name="Karaoz U."/>
            <person name="Brodie E.L."/>
            <person name="Williams K.H."/>
            <person name="Hubbard S.S."/>
            <person name="Banfield J.F."/>
        </authorList>
    </citation>
    <scope>NUCLEOTIDE SEQUENCE [LARGE SCALE GENOMIC DNA]</scope>
</reference>
<protein>
    <submittedName>
        <fullName evidence="2">Uncharacterized protein</fullName>
    </submittedName>
</protein>
<keyword evidence="1" id="KW-1133">Transmembrane helix</keyword>
<gene>
    <name evidence="2" type="ORF">A2642_00045</name>
</gene>
<evidence type="ECO:0000313" key="3">
    <source>
        <dbReference type="Proteomes" id="UP000178700"/>
    </source>
</evidence>
<proteinExistence type="predicted"/>
<feature type="transmembrane region" description="Helical" evidence="1">
    <location>
        <begin position="6"/>
        <end position="27"/>
    </location>
</feature>
<organism evidence="2 3">
    <name type="scientific">Candidatus Nomurabacteria bacterium RIFCSPHIGHO2_01_FULL_39_10</name>
    <dbReference type="NCBI Taxonomy" id="1801733"/>
    <lineage>
        <taxon>Bacteria</taxon>
        <taxon>Candidatus Nomuraibacteriota</taxon>
    </lineage>
</organism>
<accession>A0A1F6VAH6</accession>